<dbReference type="GeneID" id="93691076"/>
<dbReference type="AlphaFoldDB" id="A0A2T4YPW5"/>
<accession>A0A2T4YPW5</accession>
<dbReference type="RefSeq" id="WP_056409029.1">
    <property type="nucleotide sequence ID" value="NZ_CP098762.1"/>
</dbReference>
<comment type="caution">
    <text evidence="2">The sequence shown here is derived from an EMBL/GenBank/DDBJ whole genome shotgun (WGS) entry which is preliminary data.</text>
</comment>
<dbReference type="Proteomes" id="UP000240996">
    <property type="component" value="Unassembled WGS sequence"/>
</dbReference>
<dbReference type="SUPFAM" id="SSF56784">
    <property type="entry name" value="HAD-like"/>
    <property type="match status" value="1"/>
</dbReference>
<dbReference type="EMBL" id="PZZN01000002">
    <property type="protein sequence ID" value="PTM45558.1"/>
    <property type="molecule type" value="Genomic_DNA"/>
</dbReference>
<evidence type="ECO:0000313" key="3">
    <source>
        <dbReference type="Proteomes" id="UP000240996"/>
    </source>
</evidence>
<gene>
    <name evidence="2" type="ORF">C8J24_1782</name>
</gene>
<organism evidence="2 3">
    <name type="scientific">Sphingomonas aerolata</name>
    <dbReference type="NCBI Taxonomy" id="185951"/>
    <lineage>
        <taxon>Bacteria</taxon>
        <taxon>Pseudomonadati</taxon>
        <taxon>Pseudomonadota</taxon>
        <taxon>Alphaproteobacteria</taxon>
        <taxon>Sphingomonadales</taxon>
        <taxon>Sphingomonadaceae</taxon>
        <taxon>Sphingomonas</taxon>
    </lineage>
</organism>
<sequence>MEVTSQRLAEQRDDRTSWRRLIDDHDRIAERCADLVALLQRRGHNCAAASRKLLELAVLVADHLGVEDEVIDLTAIATEADYSPETVAVMAAELDALRREWRVFIAHWLPTIEPADWYEFRGEAEAMLARLTHQVQRESALLYDDALRAGVIATGPVDLQ</sequence>
<protein>
    <submittedName>
        <fullName evidence="2">Hemerythrin HHE cation binding domain-containing protein</fullName>
    </submittedName>
</protein>
<dbReference type="Pfam" id="PF01814">
    <property type="entry name" value="Hemerythrin"/>
    <property type="match status" value="1"/>
</dbReference>
<evidence type="ECO:0000259" key="1">
    <source>
        <dbReference type="Pfam" id="PF01814"/>
    </source>
</evidence>
<dbReference type="InterPro" id="IPR036412">
    <property type="entry name" value="HAD-like_sf"/>
</dbReference>
<evidence type="ECO:0000313" key="2">
    <source>
        <dbReference type="EMBL" id="PTM45558.1"/>
    </source>
</evidence>
<name>A0A2T4YPW5_9SPHN</name>
<reference evidence="2 3" key="1">
    <citation type="submission" date="2018-04" db="EMBL/GenBank/DDBJ databases">
        <title>Genomic Encyclopedia of Type Strains, Phase III (KMG-III): the genomes of soil and plant-associated and newly described type strains.</title>
        <authorList>
            <person name="Whitman W."/>
        </authorList>
    </citation>
    <scope>NUCLEOTIDE SEQUENCE [LARGE SCALE GENOMIC DNA]</scope>
    <source>
        <strain evidence="2 3">NW12</strain>
    </source>
</reference>
<dbReference type="InterPro" id="IPR012312">
    <property type="entry name" value="Hemerythrin-like"/>
</dbReference>
<feature type="domain" description="Hemerythrin-like" evidence="1">
    <location>
        <begin position="19"/>
        <end position="143"/>
    </location>
</feature>
<keyword evidence="3" id="KW-1185">Reference proteome</keyword>
<proteinExistence type="predicted"/>